<dbReference type="EMBL" id="GBRH01278019">
    <property type="protein sequence ID" value="JAD19876.1"/>
    <property type="molecule type" value="Transcribed_RNA"/>
</dbReference>
<proteinExistence type="predicted"/>
<name>A0A0A8Y1C7_ARUDO</name>
<accession>A0A0A8Y1C7</accession>
<organism evidence="1">
    <name type="scientific">Arundo donax</name>
    <name type="common">Giant reed</name>
    <name type="synonym">Donax arundinaceus</name>
    <dbReference type="NCBI Taxonomy" id="35708"/>
    <lineage>
        <taxon>Eukaryota</taxon>
        <taxon>Viridiplantae</taxon>
        <taxon>Streptophyta</taxon>
        <taxon>Embryophyta</taxon>
        <taxon>Tracheophyta</taxon>
        <taxon>Spermatophyta</taxon>
        <taxon>Magnoliopsida</taxon>
        <taxon>Liliopsida</taxon>
        <taxon>Poales</taxon>
        <taxon>Poaceae</taxon>
        <taxon>PACMAD clade</taxon>
        <taxon>Arundinoideae</taxon>
        <taxon>Arundineae</taxon>
        <taxon>Arundo</taxon>
    </lineage>
</organism>
<dbReference type="AlphaFoldDB" id="A0A0A8Y1C7"/>
<protein>
    <submittedName>
        <fullName evidence="1">Uncharacterized protein</fullName>
    </submittedName>
</protein>
<reference evidence="1" key="2">
    <citation type="journal article" date="2015" name="Data Brief">
        <title>Shoot transcriptome of the giant reed, Arundo donax.</title>
        <authorList>
            <person name="Barrero R.A."/>
            <person name="Guerrero F.D."/>
            <person name="Moolhuijzen P."/>
            <person name="Goolsby J.A."/>
            <person name="Tidwell J."/>
            <person name="Bellgard S.E."/>
            <person name="Bellgard M.I."/>
        </authorList>
    </citation>
    <scope>NUCLEOTIDE SEQUENCE</scope>
    <source>
        <tissue evidence="1">Shoot tissue taken approximately 20 cm above the soil surface</tissue>
    </source>
</reference>
<reference evidence="1" key="1">
    <citation type="submission" date="2014-09" db="EMBL/GenBank/DDBJ databases">
        <authorList>
            <person name="Magalhaes I.L.F."/>
            <person name="Oliveira U."/>
            <person name="Santos F.R."/>
            <person name="Vidigal T.H.D.A."/>
            <person name="Brescovit A.D."/>
            <person name="Santos A.J."/>
        </authorList>
    </citation>
    <scope>NUCLEOTIDE SEQUENCE</scope>
    <source>
        <tissue evidence="1">Shoot tissue taken approximately 20 cm above the soil surface</tissue>
    </source>
</reference>
<evidence type="ECO:0000313" key="1">
    <source>
        <dbReference type="EMBL" id="JAD19876.1"/>
    </source>
</evidence>
<sequence length="40" mass="4701">MLYSSSDIHSVMTPTFKFPGEIMLFMIIYSRLCTQKEKLL</sequence>